<sequence length="149" mass="17333">MKKDEWITSEETMLKFHAEKSLPLLFTMGFTLHLINFAHYLRDGKADPAQVMTPIVDLGLFAVMIYSAFALIWEHKIFFKVYGFTNKLGHKIGYWFMTTYVTASIPGHVYYMATADGSYFESFAWWFSPIIMTVYVSMIGFCFSLKRVE</sequence>
<feature type="transmembrane region" description="Helical" evidence="1">
    <location>
        <begin position="92"/>
        <end position="111"/>
    </location>
</feature>
<keyword evidence="3" id="KW-1185">Reference proteome</keyword>
<reference evidence="2" key="1">
    <citation type="submission" date="2013-05" db="EMBL/GenBank/DDBJ databases">
        <authorList>
            <person name="Harkins D.M."/>
            <person name="Durkin A.S."/>
            <person name="Brinkac L.M."/>
            <person name="Haft D.H."/>
            <person name="Selengut J.D."/>
            <person name="Sanka R."/>
            <person name="DePew J."/>
            <person name="Purushe J."/>
            <person name="Galloway R.L."/>
            <person name="Vinetz J.M."/>
            <person name="Sutton G.G."/>
            <person name="Nierman W.C."/>
            <person name="Fouts D.E."/>
        </authorList>
    </citation>
    <scope>NUCLEOTIDE SEQUENCE [LARGE SCALE GENOMIC DNA]</scope>
    <source>
        <strain evidence="2">80-412</strain>
    </source>
</reference>
<dbReference type="Proteomes" id="UP000015445">
    <property type="component" value="Unassembled WGS sequence"/>
</dbReference>
<feature type="transmembrane region" description="Helical" evidence="1">
    <location>
        <begin position="123"/>
        <end position="145"/>
    </location>
</feature>
<keyword evidence="1" id="KW-0812">Transmembrane</keyword>
<keyword evidence="1" id="KW-0472">Membrane</keyword>
<comment type="caution">
    <text evidence="2">The sequence shown here is derived from an EMBL/GenBank/DDBJ whole genome shotgun (WGS) entry which is preliminary data.</text>
</comment>
<proteinExistence type="predicted"/>
<protein>
    <submittedName>
        <fullName evidence="2">Uncharacterized protein</fullName>
    </submittedName>
</protein>
<feature type="transmembrane region" description="Helical" evidence="1">
    <location>
        <begin position="51"/>
        <end position="72"/>
    </location>
</feature>
<keyword evidence="1" id="KW-1133">Transmembrane helix</keyword>
<evidence type="ECO:0000313" key="2">
    <source>
        <dbReference type="EMBL" id="EQA79270.1"/>
    </source>
</evidence>
<evidence type="ECO:0000313" key="3">
    <source>
        <dbReference type="Proteomes" id="UP000015445"/>
    </source>
</evidence>
<name>T0FNE3_9LEPT</name>
<dbReference type="AlphaFoldDB" id="T0FNE3"/>
<accession>T0FNE3</accession>
<gene>
    <name evidence="2" type="ORF">LEP1GSC193_2710</name>
</gene>
<feature type="transmembrane region" description="Helical" evidence="1">
    <location>
        <begin position="21"/>
        <end position="39"/>
    </location>
</feature>
<organism evidence="2 3">
    <name type="scientific">Leptospira alstonii serovar Pingchang str. 80-412</name>
    <dbReference type="NCBI Taxonomy" id="1218564"/>
    <lineage>
        <taxon>Bacteria</taxon>
        <taxon>Pseudomonadati</taxon>
        <taxon>Spirochaetota</taxon>
        <taxon>Spirochaetia</taxon>
        <taxon>Leptospirales</taxon>
        <taxon>Leptospiraceae</taxon>
        <taxon>Leptospira</taxon>
    </lineage>
</organism>
<dbReference type="EMBL" id="AOHD02000051">
    <property type="protein sequence ID" value="EQA79270.1"/>
    <property type="molecule type" value="Genomic_DNA"/>
</dbReference>
<evidence type="ECO:0000256" key="1">
    <source>
        <dbReference type="SAM" id="Phobius"/>
    </source>
</evidence>